<name>A0A5M6IR35_9PROT</name>
<dbReference type="EMBL" id="VWPK01000041">
    <property type="protein sequence ID" value="KAA5609935.1"/>
    <property type="molecule type" value="Genomic_DNA"/>
</dbReference>
<dbReference type="GO" id="GO:0006635">
    <property type="term" value="P:fatty acid beta-oxidation"/>
    <property type="evidence" value="ECO:0007669"/>
    <property type="project" value="TreeGrafter"/>
</dbReference>
<dbReference type="AlphaFoldDB" id="A0A5M6IR35"/>
<dbReference type="PANTHER" id="PTHR11941:SF171">
    <property type="entry name" value="SD19268P"/>
    <property type="match status" value="1"/>
</dbReference>
<dbReference type="PANTHER" id="PTHR11941">
    <property type="entry name" value="ENOYL-COA HYDRATASE-RELATED"/>
    <property type="match status" value="1"/>
</dbReference>
<dbReference type="InterPro" id="IPR029045">
    <property type="entry name" value="ClpP/crotonase-like_dom_sf"/>
</dbReference>
<dbReference type="InterPro" id="IPR001753">
    <property type="entry name" value="Enoyl-CoA_hydra/iso"/>
</dbReference>
<dbReference type="Pfam" id="PF00378">
    <property type="entry name" value="ECH_1"/>
    <property type="match status" value="1"/>
</dbReference>
<comment type="similarity">
    <text evidence="1">Belongs to the enoyl-CoA hydratase/isomerase family.</text>
</comment>
<dbReference type="Proteomes" id="UP000325255">
    <property type="component" value="Unassembled WGS sequence"/>
</dbReference>
<gene>
    <name evidence="2" type="ORF">F1189_21830</name>
</gene>
<dbReference type="CDD" id="cd06558">
    <property type="entry name" value="crotonase-like"/>
    <property type="match status" value="1"/>
</dbReference>
<evidence type="ECO:0000313" key="3">
    <source>
        <dbReference type="Proteomes" id="UP000325255"/>
    </source>
</evidence>
<protein>
    <submittedName>
        <fullName evidence="2">Enoyl-CoA hydratase</fullName>
        <ecNumber evidence="2">4.2.1.17</ecNumber>
    </submittedName>
</protein>
<keyword evidence="2" id="KW-0456">Lyase</keyword>
<sequence>MTPAIVTRMRERPEGRVARITLAQSGPLNVLGLGLMEDLAAALRDLAGDEALRAVVLAGEGARAFIGGADLAELAEADRAMAQDFAVRLQGVCQAIRTLPVPVIARLQGWTIGAGLELACACDLRIAASGALFAMPELRMGLPCVTGAALLPGLIGWGRTRRLLLTGEPIDAATALAWGLVEEVVEEAELERALERLVGEILAGAPGAVRRQKALMRQWEDLLPAERAAPGLAAFAACWDGPEPRQRLRAVLAGAQDAAARVRTSR</sequence>
<dbReference type="RefSeq" id="WP_150043002.1">
    <property type="nucleotide sequence ID" value="NZ_OW485601.1"/>
</dbReference>
<evidence type="ECO:0000313" key="2">
    <source>
        <dbReference type="EMBL" id="KAA5609935.1"/>
    </source>
</evidence>
<comment type="caution">
    <text evidence="2">The sequence shown here is derived from an EMBL/GenBank/DDBJ whole genome shotgun (WGS) entry which is preliminary data.</text>
</comment>
<reference evidence="2 3" key="1">
    <citation type="submission" date="2019-09" db="EMBL/GenBank/DDBJ databases">
        <title>Genome sequence of Rhodovastum atsumiense, a diverse member of the Acetobacteraceae family of non-sulfur purple photosynthetic bacteria.</title>
        <authorList>
            <person name="Meyer T."/>
            <person name="Kyndt J."/>
        </authorList>
    </citation>
    <scope>NUCLEOTIDE SEQUENCE [LARGE SCALE GENOMIC DNA]</scope>
    <source>
        <strain evidence="2 3">DSM 21279</strain>
    </source>
</reference>
<keyword evidence="3" id="KW-1185">Reference proteome</keyword>
<dbReference type="EC" id="4.2.1.17" evidence="2"/>
<organism evidence="2 3">
    <name type="scientific">Rhodovastum atsumiense</name>
    <dbReference type="NCBI Taxonomy" id="504468"/>
    <lineage>
        <taxon>Bacteria</taxon>
        <taxon>Pseudomonadati</taxon>
        <taxon>Pseudomonadota</taxon>
        <taxon>Alphaproteobacteria</taxon>
        <taxon>Acetobacterales</taxon>
        <taxon>Acetobacteraceae</taxon>
        <taxon>Rhodovastum</taxon>
    </lineage>
</organism>
<proteinExistence type="inferred from homology"/>
<dbReference type="SUPFAM" id="SSF52096">
    <property type="entry name" value="ClpP/crotonase"/>
    <property type="match status" value="1"/>
</dbReference>
<dbReference type="OrthoDB" id="7957667at2"/>
<dbReference type="GO" id="GO:0004300">
    <property type="term" value="F:enoyl-CoA hydratase activity"/>
    <property type="evidence" value="ECO:0007669"/>
    <property type="project" value="UniProtKB-EC"/>
</dbReference>
<evidence type="ECO:0000256" key="1">
    <source>
        <dbReference type="ARBA" id="ARBA00005254"/>
    </source>
</evidence>
<accession>A0A5M6IR35</accession>
<dbReference type="Gene3D" id="3.90.226.10">
    <property type="entry name" value="2-enoyl-CoA Hydratase, Chain A, domain 1"/>
    <property type="match status" value="1"/>
</dbReference>